<dbReference type="Pfam" id="PF03808">
    <property type="entry name" value="Glyco_tran_WecG"/>
    <property type="match status" value="1"/>
</dbReference>
<evidence type="ECO:0000313" key="3">
    <source>
        <dbReference type="EMBL" id="PHP27779.1"/>
    </source>
</evidence>
<accession>A0A2G1MG92</accession>
<gene>
    <name evidence="3" type="ORF">CJ301_08885</name>
</gene>
<proteinExistence type="predicted"/>
<comment type="caution">
    <text evidence="3">The sequence shown here is derived from an EMBL/GenBank/DDBJ whole genome shotgun (WGS) entry which is preliminary data.</text>
</comment>
<evidence type="ECO:0000313" key="4">
    <source>
        <dbReference type="Proteomes" id="UP000221860"/>
    </source>
</evidence>
<keyword evidence="4" id="KW-1185">Reference proteome</keyword>
<name>A0A2G1MG92_9RHOB</name>
<dbReference type="OrthoDB" id="9771846at2"/>
<dbReference type="InterPro" id="IPR004629">
    <property type="entry name" value="WecG_TagA_CpsF"/>
</dbReference>
<protein>
    <submittedName>
        <fullName evidence="3">Glycosyltransferase</fullName>
    </submittedName>
</protein>
<dbReference type="CDD" id="cd06533">
    <property type="entry name" value="Glyco_transf_WecG_TagA"/>
    <property type="match status" value="1"/>
</dbReference>
<dbReference type="NCBIfam" id="TIGR00696">
    <property type="entry name" value="wecG_tagA_cpsF"/>
    <property type="match status" value="1"/>
</dbReference>
<reference evidence="3 4" key="1">
    <citation type="submission" date="2017-08" db="EMBL/GenBank/DDBJ databases">
        <title>Draft Genome Sequence of Loktanella cinnabarina Strain XM1, Isolated from Coastal Surface Water.</title>
        <authorList>
            <person name="Ma R."/>
            <person name="Wang J."/>
            <person name="Wang Q."/>
            <person name="Ma Z."/>
            <person name="Li J."/>
            <person name="Chen L."/>
        </authorList>
    </citation>
    <scope>NUCLEOTIDE SEQUENCE [LARGE SCALE GENOMIC DNA]</scope>
    <source>
        <strain evidence="3 4">XM1</strain>
    </source>
</reference>
<dbReference type="EMBL" id="NQWH01000011">
    <property type="protein sequence ID" value="PHP27779.1"/>
    <property type="molecule type" value="Genomic_DNA"/>
</dbReference>
<dbReference type="PANTHER" id="PTHR34136:SF1">
    <property type="entry name" value="UDP-N-ACETYL-D-MANNOSAMINURONIC ACID TRANSFERASE"/>
    <property type="match status" value="1"/>
</dbReference>
<keyword evidence="1" id="KW-0328">Glycosyltransferase</keyword>
<dbReference type="GO" id="GO:0016758">
    <property type="term" value="F:hexosyltransferase activity"/>
    <property type="evidence" value="ECO:0007669"/>
    <property type="project" value="TreeGrafter"/>
</dbReference>
<keyword evidence="2 3" id="KW-0808">Transferase</keyword>
<dbReference type="AlphaFoldDB" id="A0A2G1MG92"/>
<organism evidence="3 4">
    <name type="scientific">Limimaricola cinnabarinus</name>
    <dbReference type="NCBI Taxonomy" id="1125964"/>
    <lineage>
        <taxon>Bacteria</taxon>
        <taxon>Pseudomonadati</taxon>
        <taxon>Pseudomonadota</taxon>
        <taxon>Alphaproteobacteria</taxon>
        <taxon>Rhodobacterales</taxon>
        <taxon>Paracoccaceae</taxon>
        <taxon>Limimaricola</taxon>
    </lineage>
</organism>
<dbReference type="Proteomes" id="UP000221860">
    <property type="component" value="Unassembled WGS sequence"/>
</dbReference>
<dbReference type="PANTHER" id="PTHR34136">
    <property type="match status" value="1"/>
</dbReference>
<dbReference type="RefSeq" id="WP_099276477.1">
    <property type="nucleotide sequence ID" value="NZ_KZ304957.1"/>
</dbReference>
<evidence type="ECO:0000256" key="1">
    <source>
        <dbReference type="ARBA" id="ARBA00022676"/>
    </source>
</evidence>
<evidence type="ECO:0000256" key="2">
    <source>
        <dbReference type="ARBA" id="ARBA00022679"/>
    </source>
</evidence>
<sequence length="250" mass="26404">MEFDHGAGRVRVNITGHADLLGEVGARLRAHRGFALATLNLDHLVKLRRDAEFATAYAAQDLVTADGNPVVWLSRLAGREVALLPGADLIAPLAAEAARCGVAVAFIGGTEESLARAERALQARVPGLRVAARIAPPMGFDPEGAEADAALDAVAASGAGLVFLALGAPKQERLAARGRARQPQLGFVSIGAGLDFLAGTQQRAPRLVRRLALEWLWRAGSNPARLAGRYARCAAILPGHALRAWRMRRG</sequence>